<evidence type="ECO:0000313" key="3">
    <source>
        <dbReference type="Proteomes" id="UP000235145"/>
    </source>
</evidence>
<dbReference type="AlphaFoldDB" id="A0A9R1WKP0"/>
<accession>A0A9R1WKP0</accession>
<evidence type="ECO:0000313" key="2">
    <source>
        <dbReference type="EMBL" id="KAJ0224532.1"/>
    </source>
</evidence>
<comment type="caution">
    <text evidence="2">The sequence shown here is derived from an EMBL/GenBank/DDBJ whole genome shotgun (WGS) entry which is preliminary data.</text>
</comment>
<gene>
    <name evidence="2" type="ORF">LSAT_V11C100048140</name>
</gene>
<name>A0A9R1WKP0_LACSA</name>
<reference evidence="2 3" key="1">
    <citation type="journal article" date="2017" name="Nat. Commun.">
        <title>Genome assembly with in vitro proximity ligation data and whole-genome triplication in lettuce.</title>
        <authorList>
            <person name="Reyes-Chin-Wo S."/>
            <person name="Wang Z."/>
            <person name="Yang X."/>
            <person name="Kozik A."/>
            <person name="Arikit S."/>
            <person name="Song C."/>
            <person name="Xia L."/>
            <person name="Froenicke L."/>
            <person name="Lavelle D.O."/>
            <person name="Truco M.J."/>
            <person name="Xia R."/>
            <person name="Zhu S."/>
            <person name="Xu C."/>
            <person name="Xu H."/>
            <person name="Xu X."/>
            <person name="Cox K."/>
            <person name="Korf I."/>
            <person name="Meyers B.C."/>
            <person name="Michelmore R.W."/>
        </authorList>
    </citation>
    <scope>NUCLEOTIDE SEQUENCE [LARGE SCALE GENOMIC DNA]</scope>
    <source>
        <strain evidence="3">cv. Salinas</strain>
        <tissue evidence="2">Seedlings</tissue>
    </source>
</reference>
<sequence>MFSCFWEKVHSVFYDLTGSESRKPDQINSNGSNDFDVFKVALDQFEKIMQPVKLFRINPNATSQQSDGRTHFDINDELLDLEEEQPLRRPIGRNKAKKSASTASGYSVMDQFGEKFDCCVHVQETKAGILSRVEQKMIETQSVIQNKNRYGNLENESGRPRRRRFGANSHDEGLCSSPT</sequence>
<organism evidence="2 3">
    <name type="scientific">Lactuca sativa</name>
    <name type="common">Garden lettuce</name>
    <dbReference type="NCBI Taxonomy" id="4236"/>
    <lineage>
        <taxon>Eukaryota</taxon>
        <taxon>Viridiplantae</taxon>
        <taxon>Streptophyta</taxon>
        <taxon>Embryophyta</taxon>
        <taxon>Tracheophyta</taxon>
        <taxon>Spermatophyta</taxon>
        <taxon>Magnoliopsida</taxon>
        <taxon>eudicotyledons</taxon>
        <taxon>Gunneridae</taxon>
        <taxon>Pentapetalae</taxon>
        <taxon>asterids</taxon>
        <taxon>campanulids</taxon>
        <taxon>Asterales</taxon>
        <taxon>Asteraceae</taxon>
        <taxon>Cichorioideae</taxon>
        <taxon>Cichorieae</taxon>
        <taxon>Lactucinae</taxon>
        <taxon>Lactuca</taxon>
    </lineage>
</organism>
<proteinExistence type="predicted"/>
<feature type="region of interest" description="Disordered" evidence="1">
    <location>
        <begin position="148"/>
        <end position="179"/>
    </location>
</feature>
<keyword evidence="3" id="KW-1185">Reference proteome</keyword>
<evidence type="ECO:0000256" key="1">
    <source>
        <dbReference type="SAM" id="MobiDB-lite"/>
    </source>
</evidence>
<dbReference type="Proteomes" id="UP000235145">
    <property type="component" value="Unassembled WGS sequence"/>
</dbReference>
<dbReference type="EMBL" id="NBSK02000001">
    <property type="protein sequence ID" value="KAJ0224532.1"/>
    <property type="molecule type" value="Genomic_DNA"/>
</dbReference>
<protein>
    <submittedName>
        <fullName evidence="2">Uncharacterized protein</fullName>
    </submittedName>
</protein>